<proteinExistence type="predicted"/>
<comment type="caution">
    <text evidence="2">The sequence shown here is derived from an EMBL/GenBank/DDBJ whole genome shotgun (WGS) entry which is preliminary data.</text>
</comment>
<gene>
    <name evidence="2" type="ORF">WG66_16998</name>
</gene>
<name>A0A0W0F277_MONRR</name>
<dbReference type="AlphaFoldDB" id="A0A0W0F277"/>
<evidence type="ECO:0000313" key="2">
    <source>
        <dbReference type="EMBL" id="KTB30415.1"/>
    </source>
</evidence>
<organism evidence="2 3">
    <name type="scientific">Moniliophthora roreri</name>
    <name type="common">Frosty pod rot fungus</name>
    <name type="synonym">Monilia roreri</name>
    <dbReference type="NCBI Taxonomy" id="221103"/>
    <lineage>
        <taxon>Eukaryota</taxon>
        <taxon>Fungi</taxon>
        <taxon>Dikarya</taxon>
        <taxon>Basidiomycota</taxon>
        <taxon>Agaricomycotina</taxon>
        <taxon>Agaricomycetes</taxon>
        <taxon>Agaricomycetidae</taxon>
        <taxon>Agaricales</taxon>
        <taxon>Marasmiineae</taxon>
        <taxon>Marasmiaceae</taxon>
        <taxon>Moniliophthora</taxon>
    </lineage>
</organism>
<sequence>MAYYHSPSPQPYTGVYSPSILSASSSSSSIPQPKPAPKAPKPVNVFSNDGSFLERVQRIKKEEGEKKNEEELQRKRNLDARFRNRGKRPLPDSAATTPSDDEPQVKKPKTVNPSQSVISGKGKSLSDSNSRKDLKANSK</sequence>
<accession>A0A0W0F277</accession>
<reference evidence="2 3" key="1">
    <citation type="submission" date="2015-12" db="EMBL/GenBank/DDBJ databases">
        <title>Draft genome sequence of Moniliophthora roreri, the causal agent of frosty pod rot of cacao.</title>
        <authorList>
            <person name="Aime M.C."/>
            <person name="Diaz-Valderrama J.R."/>
            <person name="Kijpornyongpan T."/>
            <person name="Phillips-Mora W."/>
        </authorList>
    </citation>
    <scope>NUCLEOTIDE SEQUENCE [LARGE SCALE GENOMIC DNA]</scope>
    <source>
        <strain evidence="2 3">MCA 2952</strain>
    </source>
</reference>
<feature type="compositionally biased region" description="Basic and acidic residues" evidence="1">
    <location>
        <begin position="129"/>
        <end position="139"/>
    </location>
</feature>
<feature type="compositionally biased region" description="Basic and acidic residues" evidence="1">
    <location>
        <begin position="55"/>
        <end position="82"/>
    </location>
</feature>
<evidence type="ECO:0000313" key="3">
    <source>
        <dbReference type="Proteomes" id="UP000054988"/>
    </source>
</evidence>
<feature type="region of interest" description="Disordered" evidence="1">
    <location>
        <begin position="1"/>
        <end position="139"/>
    </location>
</feature>
<dbReference type="eggNOG" id="ENOG502RBQQ">
    <property type="taxonomic scope" value="Eukaryota"/>
</dbReference>
<dbReference type="EMBL" id="LATX01002384">
    <property type="protein sequence ID" value="KTB30415.1"/>
    <property type="molecule type" value="Genomic_DNA"/>
</dbReference>
<evidence type="ECO:0000256" key="1">
    <source>
        <dbReference type="SAM" id="MobiDB-lite"/>
    </source>
</evidence>
<protein>
    <submittedName>
        <fullName evidence="2">Uncharacterized protein</fullName>
    </submittedName>
</protein>
<feature type="compositionally biased region" description="Low complexity" evidence="1">
    <location>
        <begin position="17"/>
        <end position="31"/>
    </location>
</feature>
<dbReference type="Proteomes" id="UP000054988">
    <property type="component" value="Unassembled WGS sequence"/>
</dbReference>